<sequence length="280" mass="31141">MLLKNLNEGNGVLVKNLNKGNGAVLKIFRKIYEVIYNLLAVFIFIGLWEFIARLKIINPIFLPPFSKVVAAFLELFISGDIYANLFISLQRSLTGFFVGLIVAIPLGLIIGWFKKFEKFIDPLIQTFRNLSVLALLPVFVLFFGIGETSKVVVIAWAVTWSVLLNTISGVKNVDPQLIKAARSMGVSNFSLFKTVIFPGALTSIYTGIRISATTSILVLIAAEMLGANTGLGYLLYLYQSNMKIPEMFSIIIILALLGLSVNYSLVGLEKKLFKWKEVFK</sequence>
<comment type="similarity">
    <text evidence="7">Belongs to the binding-protein-dependent transport system permease family.</text>
</comment>
<dbReference type="FunFam" id="1.10.3720.10:FF:000003">
    <property type="entry name" value="Aliphatic sulfonate ABC transporter permease"/>
    <property type="match status" value="1"/>
</dbReference>
<dbReference type="AlphaFoldDB" id="R4KAB1"/>
<evidence type="ECO:0000256" key="2">
    <source>
        <dbReference type="ARBA" id="ARBA00022448"/>
    </source>
</evidence>
<evidence type="ECO:0000259" key="8">
    <source>
        <dbReference type="PROSITE" id="PS50928"/>
    </source>
</evidence>
<evidence type="ECO:0000256" key="4">
    <source>
        <dbReference type="ARBA" id="ARBA00022692"/>
    </source>
</evidence>
<accession>R4KAB1</accession>
<feature type="transmembrane region" description="Helical" evidence="7">
    <location>
        <begin position="93"/>
        <end position="114"/>
    </location>
</feature>
<keyword evidence="4 7" id="KW-0812">Transmembrane</keyword>
<keyword evidence="3" id="KW-1003">Cell membrane</keyword>
<dbReference type="RefSeq" id="WP_015615773.1">
    <property type="nucleotide sequence ID" value="NC_021182.1"/>
</dbReference>
<dbReference type="Proteomes" id="UP000013523">
    <property type="component" value="Chromosome"/>
</dbReference>
<evidence type="ECO:0000313" key="9">
    <source>
        <dbReference type="EMBL" id="AGK97474.1"/>
    </source>
</evidence>
<evidence type="ECO:0000256" key="7">
    <source>
        <dbReference type="RuleBase" id="RU363032"/>
    </source>
</evidence>
<dbReference type="Gene3D" id="1.10.3720.10">
    <property type="entry name" value="MetI-like"/>
    <property type="match status" value="1"/>
</dbReference>
<dbReference type="EMBL" id="CP003261">
    <property type="protein sequence ID" value="AGK97474.1"/>
    <property type="molecule type" value="Genomic_DNA"/>
</dbReference>
<feature type="transmembrane region" description="Helical" evidence="7">
    <location>
        <begin position="34"/>
        <end position="56"/>
    </location>
</feature>
<organism evidence="9 10">
    <name type="scientific">Clostridium pasteurianum BC1</name>
    <dbReference type="NCBI Taxonomy" id="86416"/>
    <lineage>
        <taxon>Bacteria</taxon>
        <taxon>Bacillati</taxon>
        <taxon>Bacillota</taxon>
        <taxon>Clostridia</taxon>
        <taxon>Eubacteriales</taxon>
        <taxon>Clostridiaceae</taxon>
        <taxon>Clostridium</taxon>
    </lineage>
</organism>
<dbReference type="HOGENOM" id="CLU_046113_1_3_9"/>
<dbReference type="Pfam" id="PF00528">
    <property type="entry name" value="BPD_transp_1"/>
    <property type="match status" value="1"/>
</dbReference>
<dbReference type="InterPro" id="IPR000515">
    <property type="entry name" value="MetI-like"/>
</dbReference>
<evidence type="ECO:0000256" key="6">
    <source>
        <dbReference type="ARBA" id="ARBA00023136"/>
    </source>
</evidence>
<dbReference type="KEGG" id="cpas:Clopa_2616"/>
<feature type="transmembrane region" description="Helical" evidence="7">
    <location>
        <begin position="126"/>
        <end position="145"/>
    </location>
</feature>
<evidence type="ECO:0000256" key="1">
    <source>
        <dbReference type="ARBA" id="ARBA00004651"/>
    </source>
</evidence>
<feature type="transmembrane region" description="Helical" evidence="7">
    <location>
        <begin position="248"/>
        <end position="266"/>
    </location>
</feature>
<name>R4KAB1_CLOPA</name>
<evidence type="ECO:0000256" key="3">
    <source>
        <dbReference type="ARBA" id="ARBA00022475"/>
    </source>
</evidence>
<dbReference type="PANTHER" id="PTHR30151:SF0">
    <property type="entry name" value="ABC TRANSPORTER PERMEASE PROTEIN MJ0413-RELATED"/>
    <property type="match status" value="1"/>
</dbReference>
<protein>
    <submittedName>
        <fullName evidence="9">ABC-type nitrate/sulfonate/bicarbonate transport system, permease component</fullName>
    </submittedName>
</protein>
<dbReference type="InterPro" id="IPR035906">
    <property type="entry name" value="MetI-like_sf"/>
</dbReference>
<dbReference type="PROSITE" id="PS50928">
    <property type="entry name" value="ABC_TM1"/>
    <property type="match status" value="1"/>
</dbReference>
<keyword evidence="6 7" id="KW-0472">Membrane</keyword>
<dbReference type="OrthoDB" id="9796361at2"/>
<feature type="transmembrane region" description="Helical" evidence="7">
    <location>
        <begin position="151"/>
        <end position="170"/>
    </location>
</feature>
<feature type="domain" description="ABC transmembrane type-1" evidence="8">
    <location>
        <begin position="85"/>
        <end position="265"/>
    </location>
</feature>
<evidence type="ECO:0000256" key="5">
    <source>
        <dbReference type="ARBA" id="ARBA00022989"/>
    </source>
</evidence>
<dbReference type="PATRIC" id="fig|86416.3.peg.2604"/>
<feature type="transmembrane region" description="Helical" evidence="7">
    <location>
        <begin position="216"/>
        <end position="236"/>
    </location>
</feature>
<keyword evidence="10" id="KW-1185">Reference proteome</keyword>
<dbReference type="eggNOG" id="COG0600">
    <property type="taxonomic scope" value="Bacteria"/>
</dbReference>
<feature type="transmembrane region" description="Helical" evidence="7">
    <location>
        <begin position="191"/>
        <end position="210"/>
    </location>
</feature>
<dbReference type="CDD" id="cd06261">
    <property type="entry name" value="TM_PBP2"/>
    <property type="match status" value="1"/>
</dbReference>
<dbReference type="PANTHER" id="PTHR30151">
    <property type="entry name" value="ALKANE SULFONATE ABC TRANSPORTER-RELATED, MEMBRANE SUBUNIT"/>
    <property type="match status" value="1"/>
</dbReference>
<reference evidence="9 10" key="1">
    <citation type="submission" date="2012-01" db="EMBL/GenBank/DDBJ databases">
        <title>Complete sequence of chromosome of Clostridium pasteurianum BC1.</title>
        <authorList>
            <consortium name="US DOE Joint Genome Institute"/>
            <person name="Lucas S."/>
            <person name="Han J."/>
            <person name="Lapidus A."/>
            <person name="Cheng J.-F."/>
            <person name="Goodwin L."/>
            <person name="Pitluck S."/>
            <person name="Peters L."/>
            <person name="Mikhailova N."/>
            <person name="Teshima H."/>
            <person name="Detter J.C."/>
            <person name="Han C."/>
            <person name="Tapia R."/>
            <person name="Land M."/>
            <person name="Hauser L."/>
            <person name="Kyrpides N."/>
            <person name="Ivanova N."/>
            <person name="Pagani I."/>
            <person name="Dunn J."/>
            <person name="Taghavi S."/>
            <person name="Francis A."/>
            <person name="van der Lelie D."/>
            <person name="Woyke T."/>
        </authorList>
    </citation>
    <scope>NUCLEOTIDE SEQUENCE [LARGE SCALE GENOMIC DNA]</scope>
    <source>
        <strain evidence="9 10">BC1</strain>
    </source>
</reference>
<evidence type="ECO:0000313" key="10">
    <source>
        <dbReference type="Proteomes" id="UP000013523"/>
    </source>
</evidence>
<proteinExistence type="inferred from homology"/>
<dbReference type="SUPFAM" id="SSF161098">
    <property type="entry name" value="MetI-like"/>
    <property type="match status" value="1"/>
</dbReference>
<dbReference type="STRING" id="86416.Clopa_2616"/>
<dbReference type="GO" id="GO:0042918">
    <property type="term" value="P:alkanesulfonate transmembrane transport"/>
    <property type="evidence" value="ECO:0007669"/>
    <property type="project" value="UniProtKB-ARBA"/>
</dbReference>
<feature type="transmembrane region" description="Helical" evidence="7">
    <location>
        <begin position="68"/>
        <end position="87"/>
    </location>
</feature>
<keyword evidence="2 7" id="KW-0813">Transport</keyword>
<comment type="subcellular location">
    <subcellularLocation>
        <location evidence="1 7">Cell membrane</location>
        <topology evidence="1 7">Multi-pass membrane protein</topology>
    </subcellularLocation>
</comment>
<dbReference type="GO" id="GO:0005886">
    <property type="term" value="C:plasma membrane"/>
    <property type="evidence" value="ECO:0007669"/>
    <property type="project" value="UniProtKB-SubCell"/>
</dbReference>
<gene>
    <name evidence="9" type="ORF">Clopa_2616</name>
</gene>
<keyword evidence="5 7" id="KW-1133">Transmembrane helix</keyword>